<dbReference type="EMBL" id="CM008973">
    <property type="protein sequence ID" value="PNW74720.1"/>
    <property type="molecule type" value="Genomic_DNA"/>
</dbReference>
<gene>
    <name evidence="2" type="ORF">CHLRE_12g499301v5</name>
</gene>
<reference evidence="2 3" key="1">
    <citation type="journal article" date="2007" name="Science">
        <title>The Chlamydomonas genome reveals the evolution of key animal and plant functions.</title>
        <authorList>
            <person name="Merchant S.S."/>
            <person name="Prochnik S.E."/>
            <person name="Vallon O."/>
            <person name="Harris E.H."/>
            <person name="Karpowicz S.J."/>
            <person name="Witman G.B."/>
            <person name="Terry A."/>
            <person name="Salamov A."/>
            <person name="Fritz-Laylin L.K."/>
            <person name="Marechal-Drouard L."/>
            <person name="Marshall W.F."/>
            <person name="Qu L.H."/>
            <person name="Nelson D.R."/>
            <person name="Sanderfoot A.A."/>
            <person name="Spalding M.H."/>
            <person name="Kapitonov V.V."/>
            <person name="Ren Q."/>
            <person name="Ferris P."/>
            <person name="Lindquist E."/>
            <person name="Shapiro H."/>
            <person name="Lucas S.M."/>
            <person name="Grimwood J."/>
            <person name="Schmutz J."/>
            <person name="Cardol P."/>
            <person name="Cerutti H."/>
            <person name="Chanfreau G."/>
            <person name="Chen C.L."/>
            <person name="Cognat V."/>
            <person name="Croft M.T."/>
            <person name="Dent R."/>
            <person name="Dutcher S."/>
            <person name="Fernandez E."/>
            <person name="Fukuzawa H."/>
            <person name="Gonzalez-Ballester D."/>
            <person name="Gonzalez-Halphen D."/>
            <person name="Hallmann A."/>
            <person name="Hanikenne M."/>
            <person name="Hippler M."/>
            <person name="Inwood W."/>
            <person name="Jabbari K."/>
            <person name="Kalanon M."/>
            <person name="Kuras R."/>
            <person name="Lefebvre P.A."/>
            <person name="Lemaire S.D."/>
            <person name="Lobanov A.V."/>
            <person name="Lohr M."/>
            <person name="Manuell A."/>
            <person name="Meier I."/>
            <person name="Mets L."/>
            <person name="Mittag M."/>
            <person name="Mittelmeier T."/>
            <person name="Moroney J.V."/>
            <person name="Moseley J."/>
            <person name="Napoli C."/>
            <person name="Nedelcu A.M."/>
            <person name="Niyogi K."/>
            <person name="Novoselov S.V."/>
            <person name="Paulsen I.T."/>
            <person name="Pazour G."/>
            <person name="Purton S."/>
            <person name="Ral J.P."/>
            <person name="Riano-Pachon D.M."/>
            <person name="Riekhof W."/>
            <person name="Rymarquis L."/>
            <person name="Schroda M."/>
            <person name="Stern D."/>
            <person name="Umen J."/>
            <person name="Willows R."/>
            <person name="Wilson N."/>
            <person name="Zimmer S.L."/>
            <person name="Allmer J."/>
            <person name="Balk J."/>
            <person name="Bisova K."/>
            <person name="Chen C.J."/>
            <person name="Elias M."/>
            <person name="Gendler K."/>
            <person name="Hauser C."/>
            <person name="Lamb M.R."/>
            <person name="Ledford H."/>
            <person name="Long J.C."/>
            <person name="Minagawa J."/>
            <person name="Page M.D."/>
            <person name="Pan J."/>
            <person name="Pootakham W."/>
            <person name="Roje S."/>
            <person name="Rose A."/>
            <person name="Stahlberg E."/>
            <person name="Terauchi A.M."/>
            <person name="Yang P."/>
            <person name="Ball S."/>
            <person name="Bowler C."/>
            <person name="Dieckmann C.L."/>
            <person name="Gladyshev V.N."/>
            <person name="Green P."/>
            <person name="Jorgensen R."/>
            <person name="Mayfield S."/>
            <person name="Mueller-Roeber B."/>
            <person name="Rajamani S."/>
            <person name="Sayre R.T."/>
            <person name="Brokstein P."/>
            <person name="Dubchak I."/>
            <person name="Goodstein D."/>
            <person name="Hornick L."/>
            <person name="Huang Y.W."/>
            <person name="Jhaveri J."/>
            <person name="Luo Y."/>
            <person name="Martinez D."/>
            <person name="Ngau W.C."/>
            <person name="Otillar B."/>
            <person name="Poliakov A."/>
            <person name="Porter A."/>
            <person name="Szajkowski L."/>
            <person name="Werner G."/>
            <person name="Zhou K."/>
            <person name="Grigoriev I.V."/>
            <person name="Rokhsar D.S."/>
            <person name="Grossman A.R."/>
        </authorList>
    </citation>
    <scope>NUCLEOTIDE SEQUENCE [LARGE SCALE GENOMIC DNA]</scope>
    <source>
        <strain evidence="3">CC-503</strain>
    </source>
</reference>
<name>A0A2K3D2F8_CHLRE</name>
<evidence type="ECO:0000313" key="3">
    <source>
        <dbReference type="Proteomes" id="UP000006906"/>
    </source>
</evidence>
<dbReference type="InParanoid" id="A0A2K3D2F8"/>
<dbReference type="GeneID" id="66055467"/>
<dbReference type="OrthoDB" id="548900at2759"/>
<evidence type="ECO:0000313" key="2">
    <source>
        <dbReference type="EMBL" id="PNW74720.1"/>
    </source>
</evidence>
<feature type="compositionally biased region" description="Low complexity" evidence="1">
    <location>
        <begin position="216"/>
        <end position="252"/>
    </location>
</feature>
<dbReference type="AlphaFoldDB" id="A0A2K3D2F8"/>
<feature type="region of interest" description="Disordered" evidence="1">
    <location>
        <begin position="90"/>
        <end position="155"/>
    </location>
</feature>
<dbReference type="KEGG" id="cre:CHLRE_12g499301v5"/>
<feature type="compositionally biased region" description="Gly residues" evidence="1">
    <location>
        <begin position="258"/>
        <end position="299"/>
    </location>
</feature>
<dbReference type="Proteomes" id="UP000006906">
    <property type="component" value="Chromosome 12"/>
</dbReference>
<keyword evidence="3" id="KW-1185">Reference proteome</keyword>
<feature type="compositionally biased region" description="Polar residues" evidence="1">
    <location>
        <begin position="202"/>
        <end position="215"/>
    </location>
</feature>
<organism evidence="2 3">
    <name type="scientific">Chlamydomonas reinhardtii</name>
    <name type="common">Chlamydomonas smithii</name>
    <dbReference type="NCBI Taxonomy" id="3055"/>
    <lineage>
        <taxon>Eukaryota</taxon>
        <taxon>Viridiplantae</taxon>
        <taxon>Chlorophyta</taxon>
        <taxon>core chlorophytes</taxon>
        <taxon>Chlorophyceae</taxon>
        <taxon>CS clade</taxon>
        <taxon>Chlamydomonadales</taxon>
        <taxon>Chlamydomonadaceae</taxon>
        <taxon>Chlamydomonas</taxon>
    </lineage>
</organism>
<dbReference type="RefSeq" id="XP_042918103.1">
    <property type="nucleotide sequence ID" value="XM_043068055.1"/>
</dbReference>
<dbReference type="Gramene" id="PNW74720">
    <property type="protein sequence ID" value="PNW74720"/>
    <property type="gene ID" value="CHLRE_12g499301v5"/>
</dbReference>
<evidence type="ECO:0000256" key="1">
    <source>
        <dbReference type="SAM" id="MobiDB-lite"/>
    </source>
</evidence>
<feature type="region of interest" description="Disordered" evidence="1">
    <location>
        <begin position="202"/>
        <end position="299"/>
    </location>
</feature>
<protein>
    <submittedName>
        <fullName evidence="2">Uncharacterized protein</fullName>
    </submittedName>
</protein>
<proteinExistence type="predicted"/>
<feature type="compositionally biased region" description="Low complexity" evidence="1">
    <location>
        <begin position="102"/>
        <end position="122"/>
    </location>
</feature>
<sequence length="299" mass="29619">MAAPGPAFLLPATAAARAAAAGFLWHASCSCNMTAGAFRSTAAAPLSARPPATAATAEPTQPRTHLALATPCPRHRPLQPLPLQLQAFHDSSCQPSHKASSDRAFATSTRASAGGSSSSSSAQGDTTPRPRRPNMDTTGGYIATSQLDDSGRRVDKPKEELQAAKDALLERQAAEGKMPGAMLLQDRRSGVNAQETWGNVSAEQYDQGAAQTSFVSADQDATGASAGATSQSRTSNITATTTAGGGTAASDGDAVRQSGGGGAPEGGGRAGEGAVRQGGSGGSSGGGDVAIGSGPSSGA</sequence>
<accession>A0A2K3D2F8</accession>